<evidence type="ECO:0000256" key="3">
    <source>
        <dbReference type="ARBA" id="ARBA00024867"/>
    </source>
</evidence>
<proteinExistence type="predicted"/>
<dbReference type="Pfam" id="PF00072">
    <property type="entry name" value="Response_reg"/>
    <property type="match status" value="1"/>
</dbReference>
<evidence type="ECO:0000313" key="7">
    <source>
        <dbReference type="Proteomes" id="UP000037043"/>
    </source>
</evidence>
<dbReference type="InterPro" id="IPR050595">
    <property type="entry name" value="Bact_response_regulator"/>
</dbReference>
<organism evidence="6 7">
    <name type="scientific">Clostridium homopropionicum DSM 5847</name>
    <dbReference type="NCBI Taxonomy" id="1121318"/>
    <lineage>
        <taxon>Bacteria</taxon>
        <taxon>Bacillati</taxon>
        <taxon>Bacillota</taxon>
        <taxon>Clostridia</taxon>
        <taxon>Eubacteriales</taxon>
        <taxon>Clostridiaceae</taxon>
        <taxon>Clostridium</taxon>
    </lineage>
</organism>
<dbReference type="InterPro" id="IPR011006">
    <property type="entry name" value="CheY-like_superfamily"/>
</dbReference>
<name>A0A0L6ZEC0_9CLOT</name>
<dbReference type="AlphaFoldDB" id="A0A0L6ZEC0"/>
<reference evidence="7" key="1">
    <citation type="submission" date="2015-08" db="EMBL/GenBank/DDBJ databases">
        <title>Genome sequence of the strict anaerobe Clostridium homopropionicum LuHBu1 (DSM 5847T).</title>
        <authorList>
            <person name="Poehlein A."/>
            <person name="Beck M."/>
            <person name="Schiel-Bengelsdorf B."/>
            <person name="Bengelsdorf F.R."/>
            <person name="Daniel R."/>
            <person name="Duerre P."/>
        </authorList>
    </citation>
    <scope>NUCLEOTIDE SEQUENCE [LARGE SCALE GENOMIC DNA]</scope>
    <source>
        <strain evidence="7">DSM 5847</strain>
    </source>
</reference>
<protein>
    <recommendedName>
        <fullName evidence="1">Stage 0 sporulation protein A homolog</fullName>
    </recommendedName>
</protein>
<dbReference type="InterPro" id="IPR001789">
    <property type="entry name" value="Sig_transdc_resp-reg_receiver"/>
</dbReference>
<sequence>MKLLIIDDSVFSQRMVASLIKKHLENAELYFAKDGYEGFQQYKNIKPDYTFVDLLMPTISGGELIALIKEYDSNAKIIVVSADVQKSVKDEISDYGIVAFLNKPFNDERAKYICDMMRDDSNAR</sequence>
<dbReference type="STRING" id="36844.SAMN04488501_1276"/>
<dbReference type="Gene3D" id="3.40.50.2300">
    <property type="match status" value="1"/>
</dbReference>
<dbReference type="RefSeq" id="WP_052219850.1">
    <property type="nucleotide sequence ID" value="NZ_LHUR01000009.1"/>
</dbReference>
<evidence type="ECO:0000259" key="5">
    <source>
        <dbReference type="PROSITE" id="PS50110"/>
    </source>
</evidence>
<evidence type="ECO:0000256" key="1">
    <source>
        <dbReference type="ARBA" id="ARBA00018672"/>
    </source>
</evidence>
<comment type="caution">
    <text evidence="6">The sequence shown here is derived from an EMBL/GenBank/DDBJ whole genome shotgun (WGS) entry which is preliminary data.</text>
</comment>
<dbReference type="GO" id="GO:0000160">
    <property type="term" value="P:phosphorelay signal transduction system"/>
    <property type="evidence" value="ECO:0007669"/>
    <property type="project" value="InterPro"/>
</dbReference>
<dbReference type="PROSITE" id="PS50110">
    <property type="entry name" value="RESPONSE_REGULATORY"/>
    <property type="match status" value="1"/>
</dbReference>
<keyword evidence="7" id="KW-1185">Reference proteome</keyword>
<dbReference type="PANTHER" id="PTHR44591">
    <property type="entry name" value="STRESS RESPONSE REGULATOR PROTEIN 1"/>
    <property type="match status" value="1"/>
</dbReference>
<dbReference type="PANTHER" id="PTHR44591:SF24">
    <property type="entry name" value="PROTEIN-GLUTAMATE METHYLESTERASE_PROTEIN-GLUTAMINE GLUTAMINASE 1"/>
    <property type="match status" value="1"/>
</dbReference>
<dbReference type="Proteomes" id="UP000037043">
    <property type="component" value="Unassembled WGS sequence"/>
</dbReference>
<evidence type="ECO:0000256" key="2">
    <source>
        <dbReference type="ARBA" id="ARBA00022553"/>
    </source>
</evidence>
<evidence type="ECO:0000256" key="4">
    <source>
        <dbReference type="PROSITE-ProRule" id="PRU00169"/>
    </source>
</evidence>
<evidence type="ECO:0000313" key="6">
    <source>
        <dbReference type="EMBL" id="KOA21315.1"/>
    </source>
</evidence>
<keyword evidence="2 4" id="KW-0597">Phosphoprotein</keyword>
<dbReference type="PATRIC" id="fig|1121318.3.peg.241"/>
<dbReference type="SMART" id="SM00448">
    <property type="entry name" value="REC"/>
    <property type="match status" value="1"/>
</dbReference>
<gene>
    <name evidence="6" type="primary">cheY_2</name>
    <name evidence="6" type="ORF">CLHOM_02420</name>
</gene>
<comment type="function">
    <text evidence="3">May play the central regulatory role in sporulation. It may be an element of the effector pathway responsible for the activation of sporulation genes in response to nutritional stress. Spo0A may act in concert with spo0H (a sigma factor) to control the expression of some genes that are critical to the sporulation process.</text>
</comment>
<dbReference type="SUPFAM" id="SSF52172">
    <property type="entry name" value="CheY-like"/>
    <property type="match status" value="1"/>
</dbReference>
<feature type="modified residue" description="4-aspartylphosphate" evidence="4">
    <location>
        <position position="53"/>
    </location>
</feature>
<dbReference type="EMBL" id="LHUR01000009">
    <property type="protein sequence ID" value="KOA21315.1"/>
    <property type="molecule type" value="Genomic_DNA"/>
</dbReference>
<accession>A0A0L6ZEC0</accession>
<feature type="domain" description="Response regulatory" evidence="5">
    <location>
        <begin position="2"/>
        <end position="118"/>
    </location>
</feature>